<evidence type="ECO:0000259" key="2">
    <source>
        <dbReference type="PROSITE" id="PS50238"/>
    </source>
</evidence>
<proteinExistence type="predicted"/>
<evidence type="ECO:0000313" key="4">
    <source>
        <dbReference type="Proteomes" id="UP000549157"/>
    </source>
</evidence>
<dbReference type="SUPFAM" id="SSF48350">
    <property type="entry name" value="GTPase activation domain, GAP"/>
    <property type="match status" value="1"/>
</dbReference>
<dbReference type="PANTHER" id="PTHR15729">
    <property type="entry name" value="CDC42 GTPASE-ACTIVATING PROTEIN"/>
    <property type="match status" value="1"/>
</dbReference>
<feature type="non-terminal residue" evidence="3">
    <location>
        <position position="1"/>
    </location>
</feature>
<feature type="non-terminal residue" evidence="3">
    <location>
        <position position="84"/>
    </location>
</feature>
<name>A0A7L2KAL7_9PASS</name>
<reference evidence="3 4" key="1">
    <citation type="submission" date="2019-09" db="EMBL/GenBank/DDBJ databases">
        <title>Bird 10,000 Genomes (B10K) Project - Family phase.</title>
        <authorList>
            <person name="Zhang G."/>
        </authorList>
    </citation>
    <scope>NUCLEOTIDE SEQUENCE [LARGE SCALE GENOMIC DNA]</scope>
    <source>
        <strain evidence="3">B10K-DU-001-36</strain>
        <tissue evidence="3">Muscle</tissue>
    </source>
</reference>
<dbReference type="InterPro" id="IPR008936">
    <property type="entry name" value="Rho_GTPase_activation_prot"/>
</dbReference>
<dbReference type="InterPro" id="IPR000198">
    <property type="entry name" value="RhoGAP_dom"/>
</dbReference>
<dbReference type="GO" id="GO:0005096">
    <property type="term" value="F:GTPase activator activity"/>
    <property type="evidence" value="ECO:0007669"/>
    <property type="project" value="UniProtKB-KW"/>
</dbReference>
<dbReference type="EMBL" id="VWYL01002417">
    <property type="protein sequence ID" value="NXR30881.1"/>
    <property type="molecule type" value="Genomic_DNA"/>
</dbReference>
<organism evidence="3 4">
    <name type="scientific">Zosterops hypoxanthus</name>
    <dbReference type="NCBI Taxonomy" id="2485327"/>
    <lineage>
        <taxon>Eukaryota</taxon>
        <taxon>Metazoa</taxon>
        <taxon>Chordata</taxon>
        <taxon>Craniata</taxon>
        <taxon>Vertebrata</taxon>
        <taxon>Euteleostomi</taxon>
        <taxon>Archelosauria</taxon>
        <taxon>Archosauria</taxon>
        <taxon>Dinosauria</taxon>
        <taxon>Saurischia</taxon>
        <taxon>Theropoda</taxon>
        <taxon>Coelurosauria</taxon>
        <taxon>Aves</taxon>
        <taxon>Neognathae</taxon>
        <taxon>Neoaves</taxon>
        <taxon>Telluraves</taxon>
        <taxon>Australaves</taxon>
        <taxon>Passeriformes</taxon>
        <taxon>Sylvioidea</taxon>
        <taxon>Zosteropidae</taxon>
        <taxon>Zosterops</taxon>
    </lineage>
</organism>
<dbReference type="GO" id="GO:0030027">
    <property type="term" value="C:lamellipodium"/>
    <property type="evidence" value="ECO:0007669"/>
    <property type="project" value="TreeGrafter"/>
</dbReference>
<comment type="caution">
    <text evidence="3">The sequence shown here is derived from an EMBL/GenBank/DDBJ whole genome shotgun (WGS) entry which is preliminary data.</text>
</comment>
<dbReference type="InterPro" id="IPR051576">
    <property type="entry name" value="PX-Rho_GAP"/>
</dbReference>
<accession>A0A7L2KAL7</accession>
<sequence>VVPYVLKSCAEFIETHGIVDGIYRLSGVTSNIQKLRQEFVSDQCPDLTREVYLQDIHCVGSLCKLYFRELPNPLLTYELYKKFT</sequence>
<evidence type="ECO:0000313" key="3">
    <source>
        <dbReference type="EMBL" id="NXR30881.1"/>
    </source>
</evidence>
<feature type="domain" description="Rho-GAP" evidence="2">
    <location>
        <begin position="1"/>
        <end position="84"/>
    </location>
</feature>
<dbReference type="OrthoDB" id="79452at2759"/>
<dbReference type="PANTHER" id="PTHR15729:SF3">
    <property type="entry name" value="RHO GTPASE-ACTIVATING PROTEIN 31"/>
    <property type="match status" value="1"/>
</dbReference>
<dbReference type="Pfam" id="PF00620">
    <property type="entry name" value="RhoGAP"/>
    <property type="match status" value="1"/>
</dbReference>
<dbReference type="Gene3D" id="1.10.555.10">
    <property type="entry name" value="Rho GTPase activation protein"/>
    <property type="match status" value="1"/>
</dbReference>
<keyword evidence="4" id="KW-1185">Reference proteome</keyword>
<dbReference type="Proteomes" id="UP000549157">
    <property type="component" value="Unassembled WGS sequence"/>
</dbReference>
<dbReference type="PROSITE" id="PS50238">
    <property type="entry name" value="RHOGAP"/>
    <property type="match status" value="1"/>
</dbReference>
<dbReference type="AlphaFoldDB" id="A0A7L2KAL7"/>
<evidence type="ECO:0000256" key="1">
    <source>
        <dbReference type="ARBA" id="ARBA00022468"/>
    </source>
</evidence>
<dbReference type="GO" id="GO:0007264">
    <property type="term" value="P:small GTPase-mediated signal transduction"/>
    <property type="evidence" value="ECO:0007669"/>
    <property type="project" value="TreeGrafter"/>
</dbReference>
<keyword evidence="1" id="KW-0343">GTPase activation</keyword>
<gene>
    <name evidence="3" type="primary">Arhgap31_0</name>
    <name evidence="3" type="ORF">ZOSHYP_R11587</name>
</gene>
<protein>
    <submittedName>
        <fullName evidence="3">RHG31 protein</fullName>
    </submittedName>
</protein>